<dbReference type="Gene3D" id="1.10.8.10">
    <property type="entry name" value="DNA helicase RuvA subunit, C-terminal domain"/>
    <property type="match status" value="1"/>
</dbReference>
<keyword evidence="7" id="KW-0597">Phosphoprotein</keyword>
<dbReference type="CDD" id="cd14273">
    <property type="entry name" value="UBA_TAP-C_like"/>
    <property type="match status" value="1"/>
</dbReference>
<dbReference type="GO" id="GO:0035871">
    <property type="term" value="P:protein K11-linked deubiquitination"/>
    <property type="evidence" value="ECO:0007669"/>
    <property type="project" value="TreeGrafter"/>
</dbReference>
<dbReference type="GO" id="GO:0070530">
    <property type="term" value="F:K63-linked polyubiquitin modification-dependent protein binding"/>
    <property type="evidence" value="ECO:0007669"/>
    <property type="project" value="TreeGrafter"/>
</dbReference>
<dbReference type="Pfam" id="PF22566">
    <property type="entry name" value="UBA_8"/>
    <property type="match status" value="1"/>
</dbReference>
<dbReference type="GO" id="GO:0005737">
    <property type="term" value="C:cytoplasm"/>
    <property type="evidence" value="ECO:0007669"/>
    <property type="project" value="UniProtKB-SubCell"/>
</dbReference>
<evidence type="ECO:0000259" key="17">
    <source>
        <dbReference type="PROSITE" id="PS51036"/>
    </source>
</evidence>
<evidence type="ECO:0000313" key="19">
    <source>
        <dbReference type="Proteomes" id="UP001208570"/>
    </source>
</evidence>
<evidence type="ECO:0000256" key="7">
    <source>
        <dbReference type="ARBA" id="ARBA00022553"/>
    </source>
</evidence>
<evidence type="ECO:0000256" key="16">
    <source>
        <dbReference type="SAM" id="MobiDB-lite"/>
    </source>
</evidence>
<evidence type="ECO:0000256" key="5">
    <source>
        <dbReference type="ARBA" id="ARBA00012759"/>
    </source>
</evidence>
<feature type="compositionally biased region" description="Polar residues" evidence="16">
    <location>
        <begin position="351"/>
        <end position="360"/>
    </location>
</feature>
<evidence type="ECO:0000256" key="13">
    <source>
        <dbReference type="ARBA" id="ARBA00022807"/>
    </source>
</evidence>
<dbReference type="InterPro" id="IPR003323">
    <property type="entry name" value="OTU_dom"/>
</dbReference>
<dbReference type="GO" id="GO:0005634">
    <property type="term" value="C:nucleus"/>
    <property type="evidence" value="ECO:0007669"/>
    <property type="project" value="UniProtKB-SubCell"/>
</dbReference>
<dbReference type="Proteomes" id="UP001208570">
    <property type="component" value="Unassembled WGS sequence"/>
</dbReference>
<dbReference type="GO" id="GO:0071108">
    <property type="term" value="P:protein K48-linked deubiquitination"/>
    <property type="evidence" value="ECO:0007669"/>
    <property type="project" value="TreeGrafter"/>
</dbReference>
<keyword evidence="8" id="KW-0645">Protease</keyword>
<evidence type="ECO:0000313" key="18">
    <source>
        <dbReference type="EMBL" id="KAK2154256.1"/>
    </source>
</evidence>
<feature type="compositionally biased region" description="Low complexity" evidence="16">
    <location>
        <begin position="367"/>
        <end position="392"/>
    </location>
</feature>
<reference evidence="18" key="1">
    <citation type="journal article" date="2023" name="Mol. Biol. Evol.">
        <title>Third-Generation Sequencing Reveals the Adaptive Role of the Epigenome in Three Deep-Sea Polychaetes.</title>
        <authorList>
            <person name="Perez M."/>
            <person name="Aroh O."/>
            <person name="Sun Y."/>
            <person name="Lan Y."/>
            <person name="Juniper S.K."/>
            <person name="Young C.R."/>
            <person name="Angers B."/>
            <person name="Qian P.Y."/>
        </authorList>
    </citation>
    <scope>NUCLEOTIDE SEQUENCE</scope>
    <source>
        <strain evidence="18">P08H-3</strain>
    </source>
</reference>
<dbReference type="GO" id="GO:0004843">
    <property type="term" value="F:cysteine-type deubiquitinase activity"/>
    <property type="evidence" value="ECO:0007669"/>
    <property type="project" value="UniProtKB-EC"/>
</dbReference>
<evidence type="ECO:0000256" key="6">
    <source>
        <dbReference type="ARBA" id="ARBA00022490"/>
    </source>
</evidence>
<evidence type="ECO:0000256" key="2">
    <source>
        <dbReference type="ARBA" id="ARBA00004123"/>
    </source>
</evidence>
<keyword evidence="9" id="KW-0479">Metal-binding</keyword>
<protein>
    <recommendedName>
        <fullName evidence="5">ubiquitinyl hydrolase 1</fullName>
        <ecNumber evidence="5">3.4.19.12</ecNumber>
    </recommendedName>
</protein>
<comment type="caution">
    <text evidence="18">The sequence shown here is derived from an EMBL/GenBank/DDBJ whole genome shotgun (WGS) entry which is preliminary data.</text>
</comment>
<keyword evidence="11" id="KW-0833">Ubl conjugation pathway</keyword>
<dbReference type="GO" id="GO:0008270">
    <property type="term" value="F:zinc ion binding"/>
    <property type="evidence" value="ECO:0007669"/>
    <property type="project" value="UniProtKB-KW"/>
</dbReference>
<dbReference type="GO" id="GO:0070536">
    <property type="term" value="P:protein K63-linked deubiquitination"/>
    <property type="evidence" value="ECO:0007669"/>
    <property type="project" value="TreeGrafter"/>
</dbReference>
<dbReference type="InterPro" id="IPR002653">
    <property type="entry name" value="Znf_A20"/>
</dbReference>
<feature type="region of interest" description="Disordered" evidence="16">
    <location>
        <begin position="340"/>
        <end position="428"/>
    </location>
</feature>
<dbReference type="InterPro" id="IPR051346">
    <property type="entry name" value="OTU_Deubiquitinase"/>
</dbReference>
<feature type="region of interest" description="Disordered" evidence="16">
    <location>
        <begin position="49"/>
        <end position="82"/>
    </location>
</feature>
<evidence type="ECO:0000256" key="9">
    <source>
        <dbReference type="ARBA" id="ARBA00022723"/>
    </source>
</evidence>
<keyword evidence="12" id="KW-0378">Hydrolase</keyword>
<dbReference type="AlphaFoldDB" id="A0AAD9N422"/>
<dbReference type="EMBL" id="JAODUP010000273">
    <property type="protein sequence ID" value="KAK2154256.1"/>
    <property type="molecule type" value="Genomic_DNA"/>
</dbReference>
<dbReference type="InterPro" id="IPR054109">
    <property type="entry name" value="UBA_8"/>
</dbReference>
<evidence type="ECO:0000256" key="12">
    <source>
        <dbReference type="ARBA" id="ARBA00022801"/>
    </source>
</evidence>
<dbReference type="GO" id="GO:0071947">
    <property type="term" value="P:protein deubiquitination involved in ubiquitin-dependent protein catabolic process"/>
    <property type="evidence" value="ECO:0007669"/>
    <property type="project" value="TreeGrafter"/>
</dbReference>
<dbReference type="Pfam" id="PF02338">
    <property type="entry name" value="OTU"/>
    <property type="match status" value="1"/>
</dbReference>
<evidence type="ECO:0000256" key="3">
    <source>
        <dbReference type="ARBA" id="ARBA00004496"/>
    </source>
</evidence>
<comment type="similarity">
    <text evidence="4">Belongs to the peptidase C64 family.</text>
</comment>
<evidence type="ECO:0000256" key="4">
    <source>
        <dbReference type="ARBA" id="ARBA00005865"/>
    </source>
</evidence>
<comment type="catalytic activity">
    <reaction evidence="1">
        <text>Thiol-dependent hydrolysis of ester, thioester, amide, peptide and isopeptide bonds formed by the C-terminal Gly of ubiquitin (a 76-residue protein attached to proteins as an intracellular targeting signal).</text>
        <dbReference type="EC" id="3.4.19.12"/>
    </reaction>
</comment>
<evidence type="ECO:0000256" key="14">
    <source>
        <dbReference type="ARBA" id="ARBA00022833"/>
    </source>
</evidence>
<evidence type="ECO:0000256" key="1">
    <source>
        <dbReference type="ARBA" id="ARBA00000707"/>
    </source>
</evidence>
<accession>A0AAD9N422</accession>
<gene>
    <name evidence="18" type="ORF">LSH36_273g03028</name>
</gene>
<feature type="domain" description="A20-type" evidence="17">
    <location>
        <begin position="540"/>
        <end position="575"/>
    </location>
</feature>
<feature type="compositionally biased region" description="Polar residues" evidence="16">
    <location>
        <begin position="56"/>
        <end position="82"/>
    </location>
</feature>
<dbReference type="GO" id="GO:0003677">
    <property type="term" value="F:DNA binding"/>
    <property type="evidence" value="ECO:0007669"/>
    <property type="project" value="InterPro"/>
</dbReference>
<organism evidence="18 19">
    <name type="scientific">Paralvinella palmiformis</name>
    <dbReference type="NCBI Taxonomy" id="53620"/>
    <lineage>
        <taxon>Eukaryota</taxon>
        <taxon>Metazoa</taxon>
        <taxon>Spiralia</taxon>
        <taxon>Lophotrochozoa</taxon>
        <taxon>Annelida</taxon>
        <taxon>Polychaeta</taxon>
        <taxon>Sedentaria</taxon>
        <taxon>Canalipalpata</taxon>
        <taxon>Terebellida</taxon>
        <taxon>Terebelliformia</taxon>
        <taxon>Alvinellidae</taxon>
        <taxon>Paralvinella</taxon>
    </lineage>
</organism>
<keyword evidence="14" id="KW-0862">Zinc</keyword>
<dbReference type="InterPro" id="IPR009060">
    <property type="entry name" value="UBA-like_sf"/>
</dbReference>
<dbReference type="SUPFAM" id="SSF46934">
    <property type="entry name" value="UBA-like"/>
    <property type="match status" value="1"/>
</dbReference>
<keyword evidence="10" id="KW-0863">Zinc-finger</keyword>
<dbReference type="PANTHER" id="PTHR13367">
    <property type="entry name" value="UBIQUITIN THIOESTERASE"/>
    <property type="match status" value="1"/>
</dbReference>
<sequence length="860" mass="96373">MDQSSIVKEFTSKTGAEHVVAKKMLQDHNWNLEKAIKAYNLIQTAALPPVGPRKNAVSNQQSGGMHNNSTTLSGGKSPSPNNTLEVRKLKRGLSKTTDNVMLVTKARESVLNDIVETSEDEQYFVDTPEYTFILPDLTKFSMWGFHDRQLTLRQALFKTLSSDSGEECFLEKVEMAPVTTSTVPRTQPGSEASCCHSPATKGLMERDEKTNPDDCEVFYESLEEFHVFVLAHVLRRPIIVVADTVLKNSSGEALAPIPFGGIYLPLESKSEKSGIPVVDPELNLLPIHFLVDPGPEFVWNRDELDPNIVKKLEPDTNEKLQYIQEYLDLVKIPLGRMPSTNGALEEDGSRPRSSSWNGTKDSVFYRSMSIESSESSQSGSNSNSNTSVNKTSLASSTPNSLDLDVKNNGGSIGEKEKKKEKSKPGKQMHNVVRSFGSIGKTWSKKLKSLGGTKYIHKAENEKKSPPVMPSSNSGLVAAESLLDNESILCAKLLHKRLDYQEQMVQNYLRDAQESFEHERELRKKQSEELERIAERRRLELETTVPCINTGCKELGTPAMSYLCKDCYNKQRKQALDMEKDIDRLDGTVERESRRSPAVVDLQRQNTLMAPGSSKFYTYADEEQSLTQPLKYKQTSNNVLQPQSSLNNAYNIVTDKVRKVPIELSHSSFYDESLSSHVEMTPNVTPLGTARIINNLQDEQLISRLFEESQSSSHCISSYQSERQNPAMESQQNIINLNTVDIPRRPRLYGPKVPNTADGQQKDLLVHRVNKTNATVYKVSSPSEVSLGSDDSHRRAHFVVNSSNIDGKYVSRIDVGSSPSGERPPQQKCQNSSCQNVGLDDKEYYCDPCYKVYIRNRTTFL</sequence>
<evidence type="ECO:0000256" key="8">
    <source>
        <dbReference type="ARBA" id="ARBA00022670"/>
    </source>
</evidence>
<name>A0AAD9N422_9ANNE</name>
<evidence type="ECO:0000256" key="11">
    <source>
        <dbReference type="ARBA" id="ARBA00022786"/>
    </source>
</evidence>
<keyword evidence="6" id="KW-0963">Cytoplasm</keyword>
<keyword evidence="15" id="KW-0539">Nucleus</keyword>
<evidence type="ECO:0000256" key="10">
    <source>
        <dbReference type="ARBA" id="ARBA00022771"/>
    </source>
</evidence>
<feature type="compositionally biased region" description="Basic and acidic residues" evidence="16">
    <location>
        <begin position="413"/>
        <end position="423"/>
    </location>
</feature>
<keyword evidence="19" id="KW-1185">Reference proteome</keyword>
<comment type="subcellular location">
    <subcellularLocation>
        <location evidence="3">Cytoplasm</location>
    </subcellularLocation>
    <subcellularLocation>
        <location evidence="2">Nucleus</location>
    </subcellularLocation>
</comment>
<dbReference type="PROSITE" id="PS51036">
    <property type="entry name" value="ZF_A20"/>
    <property type="match status" value="1"/>
</dbReference>
<dbReference type="EC" id="3.4.19.12" evidence="5"/>
<keyword evidence="13" id="KW-0788">Thiol protease</keyword>
<evidence type="ECO:0000256" key="15">
    <source>
        <dbReference type="ARBA" id="ARBA00023242"/>
    </source>
</evidence>
<proteinExistence type="inferred from homology"/>
<dbReference type="PANTHER" id="PTHR13367:SF27">
    <property type="entry name" value="OTU DOMAIN-CONTAINING PROTEIN"/>
    <property type="match status" value="1"/>
</dbReference>